<dbReference type="Pfam" id="PF08268">
    <property type="entry name" value="FBA_3"/>
    <property type="match status" value="1"/>
</dbReference>
<evidence type="ECO:0000313" key="2">
    <source>
        <dbReference type="EMBL" id="KAJ0197860.1"/>
    </source>
</evidence>
<dbReference type="Gene3D" id="2.40.50.140">
    <property type="entry name" value="Nucleic acid-binding proteins"/>
    <property type="match status" value="1"/>
</dbReference>
<organism evidence="2 3">
    <name type="scientific">Lactuca sativa</name>
    <name type="common">Garden lettuce</name>
    <dbReference type="NCBI Taxonomy" id="4236"/>
    <lineage>
        <taxon>Eukaryota</taxon>
        <taxon>Viridiplantae</taxon>
        <taxon>Streptophyta</taxon>
        <taxon>Embryophyta</taxon>
        <taxon>Tracheophyta</taxon>
        <taxon>Spermatophyta</taxon>
        <taxon>Magnoliopsida</taxon>
        <taxon>eudicotyledons</taxon>
        <taxon>Gunneridae</taxon>
        <taxon>Pentapetalae</taxon>
        <taxon>asterids</taxon>
        <taxon>campanulids</taxon>
        <taxon>Asterales</taxon>
        <taxon>Asteraceae</taxon>
        <taxon>Cichorioideae</taxon>
        <taxon>Cichorieae</taxon>
        <taxon>Lactucinae</taxon>
        <taxon>Lactuca</taxon>
    </lineage>
</organism>
<dbReference type="InterPro" id="IPR055290">
    <property type="entry name" value="At3g26010-like"/>
</dbReference>
<dbReference type="InterPro" id="IPR012340">
    <property type="entry name" value="NA-bd_OB-fold"/>
</dbReference>
<dbReference type="InterPro" id="IPR036047">
    <property type="entry name" value="F-box-like_dom_sf"/>
</dbReference>
<dbReference type="SUPFAM" id="SSF50249">
    <property type="entry name" value="Nucleic acid-binding proteins"/>
    <property type="match status" value="1"/>
</dbReference>
<dbReference type="AlphaFoldDB" id="A0A9R1X268"/>
<gene>
    <name evidence="2" type="ORF">LSAT_V11C700352500</name>
</gene>
<reference evidence="2 3" key="1">
    <citation type="journal article" date="2017" name="Nat. Commun.">
        <title>Genome assembly with in vitro proximity ligation data and whole-genome triplication in lettuce.</title>
        <authorList>
            <person name="Reyes-Chin-Wo S."/>
            <person name="Wang Z."/>
            <person name="Yang X."/>
            <person name="Kozik A."/>
            <person name="Arikit S."/>
            <person name="Song C."/>
            <person name="Xia L."/>
            <person name="Froenicke L."/>
            <person name="Lavelle D.O."/>
            <person name="Truco M.J."/>
            <person name="Xia R."/>
            <person name="Zhu S."/>
            <person name="Xu C."/>
            <person name="Xu H."/>
            <person name="Xu X."/>
            <person name="Cox K."/>
            <person name="Korf I."/>
            <person name="Meyers B.C."/>
            <person name="Michelmore R.W."/>
        </authorList>
    </citation>
    <scope>NUCLEOTIDE SEQUENCE [LARGE SCALE GENOMIC DNA]</scope>
    <source>
        <strain evidence="3">cv. Salinas</strain>
        <tissue evidence="2">Seedlings</tissue>
    </source>
</reference>
<protein>
    <recommendedName>
        <fullName evidence="1">F-box associated beta-propeller type 3 domain-containing protein</fullName>
    </recommendedName>
</protein>
<dbReference type="PANTHER" id="PTHR35546:SF124">
    <property type="entry name" value="F-BOX ASSOCIATED INTERACTION DOMAIN, F-BOX-LIKE DOMAIN SUPERFAMILY"/>
    <property type="match status" value="1"/>
</dbReference>
<evidence type="ECO:0000313" key="3">
    <source>
        <dbReference type="Proteomes" id="UP000235145"/>
    </source>
</evidence>
<sequence length="409" mass="47473">MIFKITIKVEDITGSASLTLYDSDVKKLIRKNAQDLVHEFHKVGNNEIYPSALNILLEKKMAFKIQITYDNLNNKTEGYAISRITSNNTIIDVLEKKMKMDRLSLLTSELIIEILSRTSLQTFATVRCTNTYYGNLTYNNYVLHNYNRRNNVVCGIIVQQKKPWRNIERQFLPSFGSNNHDIDWLPHTCTILASSLCGLLLYECYDPDEYVSKILFVIKPTTSDAKWIPFPTSEYTATNFALVVISSNPDMLTEKVDYDYYNIELFSSTTWKWREFQNIQLPSSVYPVSDEAVTSGGALYFLLSNDSILRFDIYSEEHILIFSPSTINELKPYASRLINFQGKLGYLSISGDTSWAISIFIHNRWVKVDDSTYNESAHEWWDYRNNTLYFFRGNTIEYEVPAHHSQQMF</sequence>
<dbReference type="EMBL" id="NBSK02000007">
    <property type="protein sequence ID" value="KAJ0197860.1"/>
    <property type="molecule type" value="Genomic_DNA"/>
</dbReference>
<feature type="domain" description="F-box associated beta-propeller type 3" evidence="1">
    <location>
        <begin position="270"/>
        <end position="396"/>
    </location>
</feature>
<keyword evidence="3" id="KW-1185">Reference proteome</keyword>
<dbReference type="Proteomes" id="UP000235145">
    <property type="component" value="Unassembled WGS sequence"/>
</dbReference>
<name>A0A9R1X268_LACSA</name>
<dbReference type="PANTHER" id="PTHR35546">
    <property type="entry name" value="F-BOX PROTEIN INTERACTION DOMAIN PROTEIN-RELATED"/>
    <property type="match status" value="1"/>
</dbReference>
<evidence type="ECO:0000259" key="1">
    <source>
        <dbReference type="Pfam" id="PF08268"/>
    </source>
</evidence>
<dbReference type="SUPFAM" id="SSF81383">
    <property type="entry name" value="F-box domain"/>
    <property type="match status" value="1"/>
</dbReference>
<comment type="caution">
    <text evidence="2">The sequence shown here is derived from an EMBL/GenBank/DDBJ whole genome shotgun (WGS) entry which is preliminary data.</text>
</comment>
<proteinExistence type="predicted"/>
<dbReference type="InterPro" id="IPR013187">
    <property type="entry name" value="F-box-assoc_dom_typ3"/>
</dbReference>
<accession>A0A9R1X268</accession>